<evidence type="ECO:0000259" key="2">
    <source>
        <dbReference type="Pfam" id="PF04389"/>
    </source>
</evidence>
<dbReference type="EMBL" id="BAAAGU010000004">
    <property type="protein sequence ID" value="GAA0633041.1"/>
    <property type="molecule type" value="Genomic_DNA"/>
</dbReference>
<evidence type="ECO:0000313" key="4">
    <source>
        <dbReference type="Proteomes" id="UP001500724"/>
    </source>
</evidence>
<dbReference type="SUPFAM" id="SSF53187">
    <property type="entry name" value="Zn-dependent exopeptidases"/>
    <property type="match status" value="1"/>
</dbReference>
<reference evidence="4" key="1">
    <citation type="journal article" date="2019" name="Int. J. Syst. Evol. Microbiol.">
        <title>The Global Catalogue of Microorganisms (GCM) 10K type strain sequencing project: providing services to taxonomists for standard genome sequencing and annotation.</title>
        <authorList>
            <consortium name="The Broad Institute Genomics Platform"/>
            <consortium name="The Broad Institute Genome Sequencing Center for Infectious Disease"/>
            <person name="Wu L."/>
            <person name="Ma J."/>
        </authorList>
    </citation>
    <scope>NUCLEOTIDE SEQUENCE [LARGE SCALE GENOMIC DNA]</scope>
    <source>
        <strain evidence="4">JCM 10367</strain>
    </source>
</reference>
<gene>
    <name evidence="3" type="ORF">GCM10009535_06020</name>
</gene>
<evidence type="ECO:0000313" key="3">
    <source>
        <dbReference type="EMBL" id="GAA0633041.1"/>
    </source>
</evidence>
<organism evidence="3 4">
    <name type="scientific">Streptomyces thermocarboxydovorans</name>
    <dbReference type="NCBI Taxonomy" id="59298"/>
    <lineage>
        <taxon>Bacteria</taxon>
        <taxon>Bacillati</taxon>
        <taxon>Actinomycetota</taxon>
        <taxon>Actinomycetes</taxon>
        <taxon>Kitasatosporales</taxon>
        <taxon>Streptomycetaceae</taxon>
        <taxon>Streptomyces</taxon>
    </lineage>
</organism>
<feature type="transmembrane region" description="Helical" evidence="1">
    <location>
        <begin position="328"/>
        <end position="349"/>
    </location>
</feature>
<keyword evidence="1" id="KW-1133">Transmembrane helix</keyword>
<feature type="transmembrane region" description="Helical" evidence="1">
    <location>
        <begin position="434"/>
        <end position="453"/>
    </location>
</feature>
<evidence type="ECO:0000256" key="1">
    <source>
        <dbReference type="SAM" id="Phobius"/>
    </source>
</evidence>
<proteinExistence type="predicted"/>
<dbReference type="PANTHER" id="PTHR12147:SF26">
    <property type="entry name" value="PEPTIDASE M28 DOMAIN-CONTAINING PROTEIN"/>
    <property type="match status" value="1"/>
</dbReference>
<keyword evidence="4" id="KW-1185">Reference proteome</keyword>
<feature type="transmembrane region" description="Helical" evidence="1">
    <location>
        <begin position="513"/>
        <end position="533"/>
    </location>
</feature>
<name>A0ABP3SGQ3_9ACTN</name>
<dbReference type="Proteomes" id="UP001500724">
    <property type="component" value="Unassembled WGS sequence"/>
</dbReference>
<dbReference type="Gene3D" id="3.40.630.10">
    <property type="entry name" value="Zn peptidases"/>
    <property type="match status" value="1"/>
</dbReference>
<feature type="transmembrane region" description="Helical" evidence="1">
    <location>
        <begin position="487"/>
        <end position="507"/>
    </location>
</feature>
<keyword evidence="1" id="KW-0472">Membrane</keyword>
<sequence>MQAMTTLRRRIPALAAFLLLLLTAAAATLPLLTPDPRPASAAEEDFSAARAIGRLDHIAKVPHPTGSPAQEDVRKYLVRELRALGLEPEVLTRVAVRPADDAPAGVGTVSDVHATMPGERSTGRVLLVAHYDSVPTGPGAADNGANVAAILEIARALKAGPQLRNNVEFLFTDGEEHGLLGAQAYVDASPGAGRTAAPERTVVINLEARGVSGPAVMFQTAGTGLTPAVREAGAFTTSLADEVYGLLPHDTDLTVFDEVGMRGLNFAFVQGAAHYHTAHDDIERLDPGSVQDMGDSVLGAVRQLAGDDLERSGSDATYFSLFGTVVSYPAWLVLPLAALAATAAVLLLWAGRRAGLGTRGAARAAATFPLTLLGAAALGLAVWWVLAWLRPDFVLANGAIHHLGRYAVGEALLLAVLLAAWYRWARRTASPLEVAVAVLCWFALLAVVCAVLLPGAAYLFTWPALTGLAAVAGILRFTGRSSPWRSVAAAVAAAPAVALVLPVALLLLPTLGLSAVAVPLVLGAFLGGTLLCVVEPLPRCRVATAVMVTAAVSGVVTLGVGAVLDGYSPDEPEAVSLGYVLESDTGKASWVSLGDASDPTVGRFLGDEPVRYDDRVPPLAGVALPNGEAKGARLDLPRAEDVSVTEDDGVRTVRLRVKVPAGVHSLAVYADTADHDVLGGSAEGAELPGGRNHTMGTWGWGFTYAAPPADGLDIVVRARGEGPLPLRVVTSEAGLPDGVGAPTPEADQTWAGWPSVAGQTFVVRTFEH</sequence>
<keyword evidence="1" id="KW-0812">Transmembrane</keyword>
<dbReference type="Pfam" id="PF04389">
    <property type="entry name" value="Peptidase_M28"/>
    <property type="match status" value="1"/>
</dbReference>
<feature type="transmembrane region" description="Helical" evidence="1">
    <location>
        <begin position="361"/>
        <end position="386"/>
    </location>
</feature>
<protein>
    <submittedName>
        <fullName evidence="3">M20/M25/M40 family metallo-hydrolase</fullName>
    </submittedName>
</protein>
<feature type="transmembrane region" description="Helical" evidence="1">
    <location>
        <begin position="459"/>
        <end position="475"/>
    </location>
</feature>
<feature type="transmembrane region" description="Helical" evidence="1">
    <location>
        <begin position="406"/>
        <end position="422"/>
    </location>
</feature>
<comment type="caution">
    <text evidence="3">The sequence shown here is derived from an EMBL/GenBank/DDBJ whole genome shotgun (WGS) entry which is preliminary data.</text>
</comment>
<dbReference type="InterPro" id="IPR045175">
    <property type="entry name" value="M28_fam"/>
</dbReference>
<dbReference type="PANTHER" id="PTHR12147">
    <property type="entry name" value="METALLOPEPTIDASE M28 FAMILY MEMBER"/>
    <property type="match status" value="1"/>
</dbReference>
<feature type="transmembrane region" description="Helical" evidence="1">
    <location>
        <begin position="545"/>
        <end position="564"/>
    </location>
</feature>
<dbReference type="InterPro" id="IPR007484">
    <property type="entry name" value="Peptidase_M28"/>
</dbReference>
<accession>A0ABP3SGQ3</accession>
<feature type="domain" description="Peptidase M28" evidence="2">
    <location>
        <begin position="112"/>
        <end position="299"/>
    </location>
</feature>